<dbReference type="EMBL" id="CP000267">
    <property type="protein sequence ID" value="ABD69841.1"/>
    <property type="molecule type" value="Genomic_DNA"/>
</dbReference>
<dbReference type="SUPFAM" id="SSF102400">
    <property type="entry name" value="DNA polymerase III chi subunit"/>
    <property type="match status" value="1"/>
</dbReference>
<dbReference type="InterPro" id="IPR036768">
    <property type="entry name" value="PolIII_chi_sf"/>
</dbReference>
<dbReference type="AlphaFoldDB" id="Q21WL2"/>
<dbReference type="eggNOG" id="COG2927">
    <property type="taxonomic scope" value="Bacteria"/>
</dbReference>
<dbReference type="Proteomes" id="UP000008332">
    <property type="component" value="Chromosome"/>
</dbReference>
<protein>
    <submittedName>
        <fullName evidence="1">DNA polymerase III chi subunit, HolC</fullName>
    </submittedName>
</protein>
<dbReference type="Gene3D" id="3.40.50.10110">
    <property type="entry name" value="DNA polymerase III subunit chi"/>
    <property type="match status" value="1"/>
</dbReference>
<dbReference type="PANTHER" id="PTHR38767">
    <property type="entry name" value="DNA POLYMERASE III SUBUNIT CHI"/>
    <property type="match status" value="1"/>
</dbReference>
<reference evidence="2" key="1">
    <citation type="submission" date="2006-02" db="EMBL/GenBank/DDBJ databases">
        <title>Complete sequence of chromosome of Rhodoferax ferrireducens DSM 15236.</title>
        <authorList>
            <person name="Copeland A."/>
            <person name="Lucas S."/>
            <person name="Lapidus A."/>
            <person name="Barry K."/>
            <person name="Detter J.C."/>
            <person name="Glavina del Rio T."/>
            <person name="Hammon N."/>
            <person name="Israni S."/>
            <person name="Pitluck S."/>
            <person name="Brettin T."/>
            <person name="Bruce D."/>
            <person name="Han C."/>
            <person name="Tapia R."/>
            <person name="Gilna P."/>
            <person name="Kiss H."/>
            <person name="Schmutz J."/>
            <person name="Larimer F."/>
            <person name="Land M."/>
            <person name="Kyrpides N."/>
            <person name="Ivanova N."/>
            <person name="Richardson P."/>
        </authorList>
    </citation>
    <scope>NUCLEOTIDE SEQUENCE [LARGE SCALE GENOMIC DNA]</scope>
    <source>
        <strain evidence="2">ATCC BAA-621 / DSM 15236 / T118</strain>
    </source>
</reference>
<evidence type="ECO:0000313" key="2">
    <source>
        <dbReference type="Proteomes" id="UP000008332"/>
    </source>
</evidence>
<accession>Q21WL2</accession>
<dbReference type="GO" id="GO:0003677">
    <property type="term" value="F:DNA binding"/>
    <property type="evidence" value="ECO:0007669"/>
    <property type="project" value="InterPro"/>
</dbReference>
<evidence type="ECO:0000313" key="1">
    <source>
        <dbReference type="EMBL" id="ABD69841.1"/>
    </source>
</evidence>
<organism evidence="1 2">
    <name type="scientific">Albidiferax ferrireducens (strain ATCC BAA-621 / DSM 15236 / T118)</name>
    <name type="common">Rhodoferax ferrireducens</name>
    <dbReference type="NCBI Taxonomy" id="338969"/>
    <lineage>
        <taxon>Bacteria</taxon>
        <taxon>Pseudomonadati</taxon>
        <taxon>Pseudomonadota</taxon>
        <taxon>Betaproteobacteria</taxon>
        <taxon>Burkholderiales</taxon>
        <taxon>Comamonadaceae</taxon>
        <taxon>Rhodoferax</taxon>
    </lineage>
</organism>
<dbReference type="GO" id="GO:0006260">
    <property type="term" value="P:DNA replication"/>
    <property type="evidence" value="ECO:0007669"/>
    <property type="project" value="InterPro"/>
</dbReference>
<dbReference type="InterPro" id="IPR007459">
    <property type="entry name" value="DNA_pol3_chi"/>
</dbReference>
<dbReference type="KEGG" id="rfr:Rfer_2117"/>
<dbReference type="OrthoDB" id="5297568at2"/>
<dbReference type="GO" id="GO:0003887">
    <property type="term" value="F:DNA-directed DNA polymerase activity"/>
    <property type="evidence" value="ECO:0007669"/>
    <property type="project" value="InterPro"/>
</dbReference>
<dbReference type="Pfam" id="PF04364">
    <property type="entry name" value="DNA_pol3_chi"/>
    <property type="match status" value="1"/>
</dbReference>
<dbReference type="STRING" id="338969.Rfer_2117"/>
<dbReference type="GO" id="GO:0032298">
    <property type="term" value="P:positive regulation of DNA-templated DNA replication initiation"/>
    <property type="evidence" value="ECO:0007669"/>
    <property type="project" value="TreeGrafter"/>
</dbReference>
<keyword evidence="2" id="KW-1185">Reference proteome</keyword>
<proteinExistence type="predicted"/>
<dbReference type="HOGENOM" id="CLU_131584_2_0_4"/>
<dbReference type="PANTHER" id="PTHR38767:SF1">
    <property type="entry name" value="DNA POLYMERASE III SUBUNIT CHI"/>
    <property type="match status" value="1"/>
</dbReference>
<gene>
    <name evidence="1" type="ordered locus">Rfer_2117</name>
</gene>
<dbReference type="NCBIfam" id="NF004348">
    <property type="entry name" value="PRK05728.1-5"/>
    <property type="match status" value="1"/>
</dbReference>
<sequence>MTEVAFHFNAPDRVAYACRLLRKAAASGAKLVVIGSPDVLQQLDRALWTFSAVDFVPHCFLESESHVVAASPVILSTSTHAVPHQQVLLNLGQLVPEGFERFERVIEVVGQEDEDRQSARSRWKSYADRGYVITRHDLALKTSY</sequence>
<name>Q21WL2_ALBFT</name>
<dbReference type="RefSeq" id="WP_011464409.1">
    <property type="nucleotide sequence ID" value="NC_007908.1"/>
</dbReference>